<reference evidence="3" key="1">
    <citation type="submission" date="2014-10" db="EMBL/GenBank/DDBJ databases">
        <authorList>
            <person name="King R."/>
        </authorList>
    </citation>
    <scope>NUCLEOTIDE SEQUENCE [LARGE SCALE GENOMIC DNA]</scope>
    <source>
        <strain evidence="3">A3/5</strain>
    </source>
</reference>
<evidence type="ECO:0000313" key="2">
    <source>
        <dbReference type="EMBL" id="CEI68354.1"/>
    </source>
</evidence>
<dbReference type="InterPro" id="IPR009003">
    <property type="entry name" value="Peptidase_S1_PA"/>
</dbReference>
<dbReference type="GO" id="GO:0005524">
    <property type="term" value="F:ATP binding"/>
    <property type="evidence" value="ECO:0007669"/>
    <property type="project" value="InterPro"/>
</dbReference>
<proteinExistence type="predicted"/>
<protein>
    <recommendedName>
        <fullName evidence="1">Peptidase S7 domain-containing protein</fullName>
    </recommendedName>
</protein>
<dbReference type="InterPro" id="IPR001850">
    <property type="entry name" value="Flavi_NS3_S7"/>
</dbReference>
<feature type="domain" description="Peptidase S7" evidence="1">
    <location>
        <begin position="33"/>
        <end position="69"/>
    </location>
</feature>
<accession>A0A2L2TBK6</accession>
<dbReference type="KEGG" id="fvn:FVRRES_08431"/>
<sequence length="94" mass="10758">MVEDNHARGEDHETAEYTYQPGNHYRRWTYCAKGDSGSIVFDEDGKVIGLYSIGVKTRKSDINEEFGIVTPIEHIFQDIKDFLGDVTDIRVTMD</sequence>
<dbReference type="STRING" id="56646.A0A2L2TBK6"/>
<dbReference type="Gene3D" id="2.40.10.10">
    <property type="entry name" value="Trypsin-like serine proteases"/>
    <property type="match status" value="1"/>
</dbReference>
<dbReference type="EMBL" id="LN649231">
    <property type="protein sequence ID" value="CEI68354.1"/>
    <property type="molecule type" value="Genomic_DNA"/>
</dbReference>
<organism evidence="2 3">
    <name type="scientific">Fusarium venenatum</name>
    <dbReference type="NCBI Taxonomy" id="56646"/>
    <lineage>
        <taxon>Eukaryota</taxon>
        <taxon>Fungi</taxon>
        <taxon>Dikarya</taxon>
        <taxon>Ascomycota</taxon>
        <taxon>Pezizomycotina</taxon>
        <taxon>Sordariomycetes</taxon>
        <taxon>Hypocreomycetidae</taxon>
        <taxon>Hypocreales</taxon>
        <taxon>Nectriaceae</taxon>
        <taxon>Fusarium</taxon>
    </lineage>
</organism>
<dbReference type="RefSeq" id="XP_025592069.1">
    <property type="nucleotide sequence ID" value="XM_025737183.2"/>
</dbReference>
<keyword evidence="3" id="KW-1185">Reference proteome</keyword>
<dbReference type="InterPro" id="IPR043504">
    <property type="entry name" value="Peptidase_S1_PA_chymotrypsin"/>
</dbReference>
<dbReference type="Pfam" id="PF00949">
    <property type="entry name" value="Peptidase_S7"/>
    <property type="match status" value="1"/>
</dbReference>
<evidence type="ECO:0000259" key="1">
    <source>
        <dbReference type="Pfam" id="PF00949"/>
    </source>
</evidence>
<name>A0A2L2TBK6_9HYPO</name>
<dbReference type="OrthoDB" id="5424209at2759"/>
<evidence type="ECO:0000313" key="3">
    <source>
        <dbReference type="Proteomes" id="UP000245910"/>
    </source>
</evidence>
<dbReference type="GO" id="GO:0003724">
    <property type="term" value="F:RNA helicase activity"/>
    <property type="evidence" value="ECO:0007669"/>
    <property type="project" value="InterPro"/>
</dbReference>
<dbReference type="Proteomes" id="UP000245910">
    <property type="component" value="Chromosome III"/>
</dbReference>
<dbReference type="GO" id="GO:0003723">
    <property type="term" value="F:RNA binding"/>
    <property type="evidence" value="ECO:0007669"/>
    <property type="project" value="InterPro"/>
</dbReference>
<dbReference type="AlphaFoldDB" id="A0A2L2TBK6"/>
<dbReference type="SUPFAM" id="SSF50494">
    <property type="entry name" value="Trypsin-like serine proteases"/>
    <property type="match status" value="1"/>
</dbReference>
<dbReference type="GeneID" id="37260070"/>